<evidence type="ECO:0000313" key="2">
    <source>
        <dbReference type="EMBL" id="NVI48232.1"/>
    </source>
</evidence>
<proteinExistence type="predicted"/>
<reference evidence="2" key="1">
    <citation type="submission" date="2020-06" db="EMBL/GenBank/DDBJ databases">
        <title>Whole Genome Sequence of Bradyrhizobium sp. Strain 1S1.</title>
        <authorList>
            <person name="Bromfield E.S.P."/>
            <person name="Cloutier S."/>
        </authorList>
    </citation>
    <scope>NUCLEOTIDE SEQUENCE [LARGE SCALE GENOMIC DNA]</scope>
    <source>
        <strain evidence="2">1S1</strain>
    </source>
</reference>
<dbReference type="RefSeq" id="WP_166202926.1">
    <property type="nucleotide sequence ID" value="NZ_CP088285.1"/>
</dbReference>
<accession>A0A973W621</accession>
<organism evidence="2">
    <name type="scientific">Bradyrhizobium septentrionale</name>
    <dbReference type="NCBI Taxonomy" id="1404411"/>
    <lineage>
        <taxon>Bacteria</taxon>
        <taxon>Pseudomonadati</taxon>
        <taxon>Pseudomonadota</taxon>
        <taxon>Alphaproteobacteria</taxon>
        <taxon>Hyphomicrobiales</taxon>
        <taxon>Nitrobacteraceae</taxon>
        <taxon>Bradyrhizobium</taxon>
    </lineage>
</organism>
<comment type="caution">
    <text evidence="2">The sequence shown here is derived from an EMBL/GenBank/DDBJ whole genome shotgun (WGS) entry which is preliminary data.</text>
</comment>
<sequence length="384" mass="40939">MDKPVVLVAGHFDVLAETRDPDGTSWGVLLHWKDHDGRDHKFALPRATLAGDGSEARRILMEGGFFISPSQTARNLFNSFLLQVKSPDRARATQRVGWHGNSFVMPDDCFGADQRDLLLLQSASAHENAFRQTGTLESWQQSVARYAVGNSRLVLTLSAAFAGPLVGPCAVEGGGIHFKGASSTGKSTALHVAGSVWGGGGTNGYIRSWRSTANGLEGVSMAHCDTLLCLDELSQLAPKDAGEAAYMLANGSGKSRSTRDGSARRAAKWRVLFLSSGEIGLSDKVAEDGRGKRLAAGQQIRIVDVAADAGAGMGMFEQLHEFGSADALAVHLKTATQQHYGVASRQYLGAIVPEIDEIRRTVKDVVKSSVTPTCHPELTGRSVV</sequence>
<dbReference type="InterPro" id="IPR009270">
    <property type="entry name" value="DUF927"/>
</dbReference>
<gene>
    <name evidence="2" type="ORF">HAP48_036115</name>
</gene>
<dbReference type="EMBL" id="JAAOLE020000001">
    <property type="protein sequence ID" value="NVI48232.1"/>
    <property type="molecule type" value="Genomic_DNA"/>
</dbReference>
<dbReference type="Pfam" id="PF06048">
    <property type="entry name" value="DUF927"/>
    <property type="match status" value="1"/>
</dbReference>
<protein>
    <submittedName>
        <fullName evidence="2">DUF927 domain-containing protein</fullName>
    </submittedName>
</protein>
<feature type="domain" description="DUF927" evidence="1">
    <location>
        <begin position="4"/>
        <end position="266"/>
    </location>
</feature>
<name>A0A973W621_9BRAD</name>
<dbReference type="AlphaFoldDB" id="A0A973W621"/>
<evidence type="ECO:0000259" key="1">
    <source>
        <dbReference type="Pfam" id="PF06048"/>
    </source>
</evidence>